<dbReference type="PANTHER" id="PTHR48083:SF13">
    <property type="entry name" value="ACYL-COA DEHYDROGENASE FAMILY MEMBER 11"/>
    <property type="match status" value="1"/>
</dbReference>
<dbReference type="Pfam" id="PF00441">
    <property type="entry name" value="Acyl-CoA_dh_1"/>
    <property type="match status" value="1"/>
</dbReference>
<keyword evidence="4 7" id="KW-0285">Flavoprotein</keyword>
<reference evidence="11 12" key="1">
    <citation type="submission" date="2017-09" db="EMBL/GenBank/DDBJ databases">
        <title>Sequencing the genomes of two abundant thermophiles in Great Basin hot springs: Thermocrinis jamiesonii and novel Chloroflexi Thermoflexus hugenholtzii.</title>
        <authorList>
            <person name="Hedlund B."/>
        </authorList>
    </citation>
    <scope>NUCLEOTIDE SEQUENCE [LARGE SCALE GENOMIC DNA]</scope>
    <source>
        <strain evidence="11 12">G233</strain>
    </source>
</reference>
<sequence length="413" mass="45962">MTTAEHPHAGDRVLTDAEIMELREKVKAFMAEHIYPNEPFFHANHPRQSAAGREKMKELQAMTKSLGMWAPHLPAAAGGMGIGFMPYVYMNEILGRSPYAPIAFGSQAPDSGNAEILWQFGSKELQEKYLKPLVAGEIWSCYSMTEPEVSGADPTGLRTTAVRDGDEWVINGHKWFTSQAEGATFAIVMCATELDQPPHRRFTQIVVPTDTPGFEIVRPVPVMGETEGSHCEIRYTNVRVPITNTLGEPGSGFRIAQKRLGPGRIHHCMRWLGQMQRAFELMCEYSLKREVFGSTLSEKQTVQNWIADSYVEIQAARALTLSAAKKIDQGDEARVEISAIKFFGAQVLHNVIDRAIQVHGALGVSGDTPLESMYRNARAARIYDGPDEVHRMVVSRRILQSFKAGNGWDFGLQ</sequence>
<dbReference type="SUPFAM" id="SSF56645">
    <property type="entry name" value="Acyl-CoA dehydrogenase NM domain-like"/>
    <property type="match status" value="1"/>
</dbReference>
<dbReference type="Proteomes" id="UP000223071">
    <property type="component" value="Unassembled WGS sequence"/>
</dbReference>
<dbReference type="Gene3D" id="1.20.140.10">
    <property type="entry name" value="Butyryl-CoA Dehydrogenase, subunit A, domain 3"/>
    <property type="match status" value="1"/>
</dbReference>
<dbReference type="InterPro" id="IPR009100">
    <property type="entry name" value="AcylCoA_DH/oxidase_NM_dom_sf"/>
</dbReference>
<comment type="subunit">
    <text evidence="3">Homodimer.</text>
</comment>
<evidence type="ECO:0000259" key="9">
    <source>
        <dbReference type="Pfam" id="PF02770"/>
    </source>
</evidence>
<evidence type="ECO:0000256" key="5">
    <source>
        <dbReference type="ARBA" id="ARBA00022827"/>
    </source>
</evidence>
<comment type="caution">
    <text evidence="11">The sequence shown here is derived from an EMBL/GenBank/DDBJ whole genome shotgun (WGS) entry which is preliminary data.</text>
</comment>
<keyword evidence="6 7" id="KW-0560">Oxidoreductase</keyword>
<dbReference type="SUPFAM" id="SSF47203">
    <property type="entry name" value="Acyl-CoA dehydrogenase C-terminal domain-like"/>
    <property type="match status" value="1"/>
</dbReference>
<evidence type="ECO:0000313" key="12">
    <source>
        <dbReference type="Proteomes" id="UP000223071"/>
    </source>
</evidence>
<organism evidence="11 12">
    <name type="scientific">Tepidiforma thermophila (strain KCTC 52669 / CGMCC 1.13589 / G233)</name>
    <dbReference type="NCBI Taxonomy" id="2761530"/>
    <lineage>
        <taxon>Bacteria</taxon>
        <taxon>Bacillati</taxon>
        <taxon>Chloroflexota</taxon>
        <taxon>Tepidiformia</taxon>
        <taxon>Tepidiformales</taxon>
        <taxon>Tepidiformaceae</taxon>
        <taxon>Tepidiforma</taxon>
    </lineage>
</organism>
<dbReference type="InterPro" id="IPR009075">
    <property type="entry name" value="AcylCo_DH/oxidase_C"/>
</dbReference>
<evidence type="ECO:0000256" key="7">
    <source>
        <dbReference type="RuleBase" id="RU362125"/>
    </source>
</evidence>
<protein>
    <submittedName>
        <fullName evidence="11">Alkylation response protein AidB-like acyl-CoA dehydrogenase</fullName>
    </submittedName>
</protein>
<proteinExistence type="inferred from homology"/>
<dbReference type="Gene3D" id="2.40.110.10">
    <property type="entry name" value="Butyryl-CoA Dehydrogenase, subunit A, domain 2"/>
    <property type="match status" value="1"/>
</dbReference>
<evidence type="ECO:0000256" key="4">
    <source>
        <dbReference type="ARBA" id="ARBA00022630"/>
    </source>
</evidence>
<dbReference type="GO" id="GO:0033539">
    <property type="term" value="P:fatty acid beta-oxidation using acyl-CoA dehydrogenase"/>
    <property type="evidence" value="ECO:0007669"/>
    <property type="project" value="TreeGrafter"/>
</dbReference>
<dbReference type="GO" id="GO:0003995">
    <property type="term" value="F:acyl-CoA dehydrogenase activity"/>
    <property type="evidence" value="ECO:0007669"/>
    <property type="project" value="TreeGrafter"/>
</dbReference>
<evidence type="ECO:0000259" key="8">
    <source>
        <dbReference type="Pfam" id="PF00441"/>
    </source>
</evidence>
<evidence type="ECO:0000256" key="2">
    <source>
        <dbReference type="ARBA" id="ARBA00009347"/>
    </source>
</evidence>
<dbReference type="GO" id="GO:0005737">
    <property type="term" value="C:cytoplasm"/>
    <property type="evidence" value="ECO:0007669"/>
    <property type="project" value="TreeGrafter"/>
</dbReference>
<dbReference type="FunFam" id="2.40.110.10:FF:000002">
    <property type="entry name" value="Acyl-CoA dehydrogenase fadE12"/>
    <property type="match status" value="1"/>
</dbReference>
<evidence type="ECO:0000256" key="3">
    <source>
        <dbReference type="ARBA" id="ARBA00011738"/>
    </source>
</evidence>
<dbReference type="GO" id="GO:0050660">
    <property type="term" value="F:flavin adenine dinucleotide binding"/>
    <property type="evidence" value="ECO:0007669"/>
    <property type="project" value="InterPro"/>
</dbReference>
<evidence type="ECO:0000256" key="6">
    <source>
        <dbReference type="ARBA" id="ARBA00023002"/>
    </source>
</evidence>
<dbReference type="InterPro" id="IPR036250">
    <property type="entry name" value="AcylCo_DH-like_C"/>
</dbReference>
<dbReference type="InterPro" id="IPR037069">
    <property type="entry name" value="AcylCoA_DH/ox_N_sf"/>
</dbReference>
<dbReference type="RefSeq" id="WP_278286910.1">
    <property type="nucleotide sequence ID" value="NZ_PDJQ01000001.1"/>
</dbReference>
<dbReference type="Pfam" id="PF02771">
    <property type="entry name" value="Acyl-CoA_dh_N"/>
    <property type="match status" value="1"/>
</dbReference>
<dbReference type="Pfam" id="PF02770">
    <property type="entry name" value="Acyl-CoA_dh_M"/>
    <property type="match status" value="1"/>
</dbReference>
<feature type="domain" description="Acyl-CoA oxidase/dehydrogenase middle" evidence="9">
    <location>
        <begin position="141"/>
        <end position="238"/>
    </location>
</feature>
<dbReference type="Gene3D" id="1.10.540.10">
    <property type="entry name" value="Acyl-CoA dehydrogenase/oxidase, N-terminal domain"/>
    <property type="match status" value="1"/>
</dbReference>
<dbReference type="InterPro" id="IPR050741">
    <property type="entry name" value="Acyl-CoA_dehydrogenase"/>
</dbReference>
<evidence type="ECO:0000256" key="1">
    <source>
        <dbReference type="ARBA" id="ARBA00001974"/>
    </source>
</evidence>
<dbReference type="InterPro" id="IPR013786">
    <property type="entry name" value="AcylCoA_DH/ox_N"/>
</dbReference>
<name>A0A2A9HGY9_TEPT2</name>
<dbReference type="InterPro" id="IPR046373">
    <property type="entry name" value="Acyl-CoA_Oxase/DH_mid-dom_sf"/>
</dbReference>
<dbReference type="AlphaFoldDB" id="A0A2A9HGY9"/>
<evidence type="ECO:0000259" key="10">
    <source>
        <dbReference type="Pfam" id="PF02771"/>
    </source>
</evidence>
<gene>
    <name evidence="11" type="ORF">A9A59_2565</name>
</gene>
<evidence type="ECO:0000313" key="11">
    <source>
        <dbReference type="EMBL" id="PFG75297.1"/>
    </source>
</evidence>
<accession>A0A2A9HGY9</accession>
<comment type="similarity">
    <text evidence="2 7">Belongs to the acyl-CoA dehydrogenase family.</text>
</comment>
<dbReference type="PANTHER" id="PTHR48083">
    <property type="entry name" value="MEDIUM-CHAIN SPECIFIC ACYL-COA DEHYDROGENASE, MITOCHONDRIAL-RELATED"/>
    <property type="match status" value="1"/>
</dbReference>
<dbReference type="EMBL" id="PDJQ01000001">
    <property type="protein sequence ID" value="PFG75297.1"/>
    <property type="molecule type" value="Genomic_DNA"/>
</dbReference>
<feature type="domain" description="Acyl-CoA dehydrogenase/oxidase C-terminal" evidence="8">
    <location>
        <begin position="250"/>
        <end position="399"/>
    </location>
</feature>
<keyword evidence="5 7" id="KW-0274">FAD</keyword>
<feature type="domain" description="Acyl-CoA dehydrogenase/oxidase N-terminal" evidence="10">
    <location>
        <begin position="18"/>
        <end position="137"/>
    </location>
</feature>
<keyword evidence="12" id="KW-1185">Reference proteome</keyword>
<comment type="cofactor">
    <cofactor evidence="1 7">
        <name>FAD</name>
        <dbReference type="ChEBI" id="CHEBI:57692"/>
    </cofactor>
</comment>
<dbReference type="InterPro" id="IPR006091">
    <property type="entry name" value="Acyl-CoA_Oxase/DH_mid-dom"/>
</dbReference>